<evidence type="ECO:0000313" key="2">
    <source>
        <dbReference type="Proteomes" id="UP000520011"/>
    </source>
</evidence>
<dbReference type="Proteomes" id="UP000520011">
    <property type="component" value="Unassembled WGS sequence"/>
</dbReference>
<comment type="caution">
    <text evidence="1">The sequence shown here is derived from an EMBL/GenBank/DDBJ whole genome shotgun (WGS) entry which is preliminary data.</text>
</comment>
<keyword evidence="2" id="KW-1185">Reference proteome</keyword>
<gene>
    <name evidence="1" type="ORF">HNQ34_001782</name>
</gene>
<accession>A0A7W8IS42</accession>
<dbReference type="RefSeq" id="WP_312856112.1">
    <property type="nucleotide sequence ID" value="NZ_JACHEP010000008.1"/>
</dbReference>
<dbReference type="EMBL" id="JACHEP010000008">
    <property type="protein sequence ID" value="MBB5324684.1"/>
    <property type="molecule type" value="Genomic_DNA"/>
</dbReference>
<reference evidence="1 2" key="1">
    <citation type="submission" date="2020-08" db="EMBL/GenBank/DDBJ databases">
        <title>Genomic Encyclopedia of Type Strains, Phase IV (KMG-IV): sequencing the most valuable type-strain genomes for metagenomic binning, comparative biology and taxonomic classification.</title>
        <authorList>
            <person name="Goeker M."/>
        </authorList>
    </citation>
    <scope>NUCLEOTIDE SEQUENCE [LARGE SCALE GENOMIC DNA]</scope>
    <source>
        <strain evidence="1 2">DSM 16325</strain>
    </source>
</reference>
<dbReference type="AlphaFoldDB" id="A0A7W8IS42"/>
<sequence length="76" mass="8715">MTTYHVPKTPSIPSTIVMIKGYQVDNPTSFEVGEKKGESQLTLHLTFISNDYSPDKFTKFLDAFNNFLMKYSCENQ</sequence>
<name>A0A7W8IS42_9BACL</name>
<evidence type="ECO:0000313" key="1">
    <source>
        <dbReference type="EMBL" id="MBB5324684.1"/>
    </source>
</evidence>
<proteinExistence type="predicted"/>
<protein>
    <submittedName>
        <fullName evidence="1">Uncharacterized protein</fullName>
    </submittedName>
</protein>
<organism evidence="1 2">
    <name type="scientific">Anoxybacteroides tepidamans</name>
    <dbReference type="NCBI Taxonomy" id="265948"/>
    <lineage>
        <taxon>Bacteria</taxon>
        <taxon>Bacillati</taxon>
        <taxon>Bacillota</taxon>
        <taxon>Bacilli</taxon>
        <taxon>Bacillales</taxon>
        <taxon>Anoxybacillaceae</taxon>
        <taxon>Anoxybacteroides</taxon>
    </lineage>
</organism>